<comment type="caution">
    <text evidence="3">The sequence shown here is derived from an EMBL/GenBank/DDBJ whole genome shotgun (WGS) entry which is preliminary data.</text>
</comment>
<feature type="domain" description="PPM-type phosphatase" evidence="2">
    <location>
        <begin position="214"/>
        <end position="433"/>
    </location>
</feature>
<evidence type="ECO:0000259" key="2">
    <source>
        <dbReference type="SMART" id="SM00331"/>
    </source>
</evidence>
<gene>
    <name evidence="3" type="ORF">ACFOLH_17105</name>
</gene>
<evidence type="ECO:0000313" key="3">
    <source>
        <dbReference type="EMBL" id="MFC3690067.1"/>
    </source>
</evidence>
<organism evidence="3 4">
    <name type="scientific">Aquipuribacter hungaricus</name>
    <dbReference type="NCBI Taxonomy" id="545624"/>
    <lineage>
        <taxon>Bacteria</taxon>
        <taxon>Bacillati</taxon>
        <taxon>Actinomycetota</taxon>
        <taxon>Actinomycetes</taxon>
        <taxon>Micrococcales</taxon>
        <taxon>Intrasporangiaceae</taxon>
        <taxon>Aquipuribacter</taxon>
    </lineage>
</organism>
<dbReference type="InterPro" id="IPR003018">
    <property type="entry name" value="GAF"/>
</dbReference>
<dbReference type="Proteomes" id="UP001595685">
    <property type="component" value="Unassembled WGS sequence"/>
</dbReference>
<evidence type="ECO:0000313" key="4">
    <source>
        <dbReference type="Proteomes" id="UP001595685"/>
    </source>
</evidence>
<dbReference type="EMBL" id="JBHRWW010000015">
    <property type="protein sequence ID" value="MFC3690067.1"/>
    <property type="molecule type" value="Genomic_DNA"/>
</dbReference>
<dbReference type="EC" id="3.1.3.16" evidence="3"/>
<protein>
    <submittedName>
        <fullName evidence="3">PP2C family protein-serine/threonine phosphatase</fullName>
        <ecNumber evidence="3">3.1.3.16</ecNumber>
    </submittedName>
</protein>
<dbReference type="InterPro" id="IPR029016">
    <property type="entry name" value="GAF-like_dom_sf"/>
</dbReference>
<dbReference type="Pfam" id="PF13185">
    <property type="entry name" value="GAF_2"/>
    <property type="match status" value="1"/>
</dbReference>
<keyword evidence="1 3" id="KW-0378">Hydrolase</keyword>
<dbReference type="Gene3D" id="3.30.450.40">
    <property type="match status" value="1"/>
</dbReference>
<dbReference type="InterPro" id="IPR036457">
    <property type="entry name" value="PPM-type-like_dom_sf"/>
</dbReference>
<dbReference type="RefSeq" id="WP_340294743.1">
    <property type="nucleotide sequence ID" value="NZ_JBBEOI010000179.1"/>
</dbReference>
<accession>A0ABV7WM89</accession>
<sequence length="436" mass="46607">MPPRRRAGDEDQDGGTLRAVTDGLTRMASVSLLLGAVTSTDELAEVVVEHGLPALGARGGVVGVLDRRAAVLRLLRGTGPVPAGREVLALDDPLPMVEVATTGVPSLLRPADVARRLDGQGEEMHSWAGDGSWACSPMRAGGDLLGSVAATWAPGHEVGDREVGLLQVFTTLVAQTYERLQGEAEQRRQALAVRQMSETLQRSLLTQPDVQAAVTIAVRYVPAVKEAQIGGDWYDAFVSEDGVLTLAIGDISGHDRMAAAAMGQVRNLLRGMAYDSGSSPARLLTRLDAALRGLQLDTLATALVARLEQDEDGRRRGVRRLVWSGAGHLPALVRSPDGQVRVLDEPADLMLGVDPTTSRHERVVEVADGSTVLLYTDGLVERRDVSLDTCVRRLQERVAAVGDLPPERVCDALLAGMDPDEHRDDLALLVVRLDPS</sequence>
<dbReference type="InterPro" id="IPR052016">
    <property type="entry name" value="Bact_Sigma-Reg"/>
</dbReference>
<dbReference type="PANTHER" id="PTHR43156:SF2">
    <property type="entry name" value="STAGE II SPORULATION PROTEIN E"/>
    <property type="match status" value="1"/>
</dbReference>
<evidence type="ECO:0000256" key="1">
    <source>
        <dbReference type="ARBA" id="ARBA00022801"/>
    </source>
</evidence>
<dbReference type="Gene3D" id="3.60.40.10">
    <property type="entry name" value="PPM-type phosphatase domain"/>
    <property type="match status" value="1"/>
</dbReference>
<dbReference type="GO" id="GO:0004722">
    <property type="term" value="F:protein serine/threonine phosphatase activity"/>
    <property type="evidence" value="ECO:0007669"/>
    <property type="project" value="UniProtKB-EC"/>
</dbReference>
<dbReference type="PANTHER" id="PTHR43156">
    <property type="entry name" value="STAGE II SPORULATION PROTEIN E-RELATED"/>
    <property type="match status" value="1"/>
</dbReference>
<keyword evidence="4" id="KW-1185">Reference proteome</keyword>
<dbReference type="SUPFAM" id="SSF55781">
    <property type="entry name" value="GAF domain-like"/>
    <property type="match status" value="1"/>
</dbReference>
<reference evidence="4" key="1">
    <citation type="journal article" date="2019" name="Int. J. Syst. Evol. Microbiol.">
        <title>The Global Catalogue of Microorganisms (GCM) 10K type strain sequencing project: providing services to taxonomists for standard genome sequencing and annotation.</title>
        <authorList>
            <consortium name="The Broad Institute Genomics Platform"/>
            <consortium name="The Broad Institute Genome Sequencing Center for Infectious Disease"/>
            <person name="Wu L."/>
            <person name="Ma J."/>
        </authorList>
    </citation>
    <scope>NUCLEOTIDE SEQUENCE [LARGE SCALE GENOMIC DNA]</scope>
    <source>
        <strain evidence="4">NCAIM B.02333</strain>
    </source>
</reference>
<dbReference type="Pfam" id="PF07228">
    <property type="entry name" value="SpoIIE"/>
    <property type="match status" value="1"/>
</dbReference>
<dbReference type="InterPro" id="IPR001932">
    <property type="entry name" value="PPM-type_phosphatase-like_dom"/>
</dbReference>
<dbReference type="SMART" id="SM00331">
    <property type="entry name" value="PP2C_SIG"/>
    <property type="match status" value="1"/>
</dbReference>
<name>A0ABV7WM89_9MICO</name>
<dbReference type="SUPFAM" id="SSF81606">
    <property type="entry name" value="PP2C-like"/>
    <property type="match status" value="1"/>
</dbReference>
<proteinExistence type="predicted"/>